<feature type="region of interest" description="Disordered" evidence="1">
    <location>
        <begin position="120"/>
        <end position="141"/>
    </location>
</feature>
<proteinExistence type="predicted"/>
<dbReference type="Proteomes" id="UP000823964">
    <property type="component" value="Unassembled WGS sequence"/>
</dbReference>
<evidence type="ECO:0000313" key="3">
    <source>
        <dbReference type="Proteomes" id="UP000823964"/>
    </source>
</evidence>
<organism evidence="2 3">
    <name type="scientific">Candidatus Akkermansia intestinigallinarum</name>
    <dbReference type="NCBI Taxonomy" id="2838431"/>
    <lineage>
        <taxon>Bacteria</taxon>
        <taxon>Pseudomonadati</taxon>
        <taxon>Verrucomicrobiota</taxon>
        <taxon>Verrucomicrobiia</taxon>
        <taxon>Verrucomicrobiales</taxon>
        <taxon>Akkermansiaceae</taxon>
        <taxon>Akkermansia</taxon>
    </lineage>
</organism>
<sequence>MDIVLEEIDGKESGRVIAIDGKTVFSAADGGREFIFIYKEAQFRVTEETPFRQAFLGRCLYQIRSLADARQAVGSVTRKKYGTLEFHLTWGERRLDAEVRLMRLFFSAYHTFEVGSTQYHYETAEEPPPPGDNAARQPAEQGVTKKMLHTLKKMLAPEKKRMRLLNRETIDEIDVFIGCLMFWQLNEFRKPDSPPGDD</sequence>
<gene>
    <name evidence="2" type="ORF">H9862_02120</name>
</gene>
<reference evidence="2" key="2">
    <citation type="submission" date="2021-04" db="EMBL/GenBank/DDBJ databases">
        <authorList>
            <person name="Gilroy R."/>
        </authorList>
    </citation>
    <scope>NUCLEOTIDE SEQUENCE</scope>
    <source>
        <strain evidence="2">14975</strain>
    </source>
</reference>
<accession>A0A9D1VA26</accession>
<dbReference type="AlphaFoldDB" id="A0A9D1VA26"/>
<evidence type="ECO:0000256" key="1">
    <source>
        <dbReference type="SAM" id="MobiDB-lite"/>
    </source>
</evidence>
<dbReference type="EMBL" id="DXFQ01000034">
    <property type="protein sequence ID" value="HIX19383.1"/>
    <property type="molecule type" value="Genomic_DNA"/>
</dbReference>
<name>A0A9D1VA26_9BACT</name>
<reference evidence="2" key="1">
    <citation type="journal article" date="2021" name="PeerJ">
        <title>Extensive microbial diversity within the chicken gut microbiome revealed by metagenomics and culture.</title>
        <authorList>
            <person name="Gilroy R."/>
            <person name="Ravi A."/>
            <person name="Getino M."/>
            <person name="Pursley I."/>
            <person name="Horton D.L."/>
            <person name="Alikhan N.F."/>
            <person name="Baker D."/>
            <person name="Gharbi K."/>
            <person name="Hall N."/>
            <person name="Watson M."/>
            <person name="Adriaenssens E.M."/>
            <person name="Foster-Nyarko E."/>
            <person name="Jarju S."/>
            <person name="Secka A."/>
            <person name="Antonio M."/>
            <person name="Oren A."/>
            <person name="Chaudhuri R.R."/>
            <person name="La Ragione R."/>
            <person name="Hildebrand F."/>
            <person name="Pallen M.J."/>
        </authorList>
    </citation>
    <scope>NUCLEOTIDE SEQUENCE</scope>
    <source>
        <strain evidence="2">14975</strain>
    </source>
</reference>
<evidence type="ECO:0000313" key="2">
    <source>
        <dbReference type="EMBL" id="HIX19383.1"/>
    </source>
</evidence>
<comment type="caution">
    <text evidence="2">The sequence shown here is derived from an EMBL/GenBank/DDBJ whole genome shotgun (WGS) entry which is preliminary data.</text>
</comment>
<protein>
    <submittedName>
        <fullName evidence="2">Uncharacterized protein</fullName>
    </submittedName>
</protein>